<evidence type="ECO:0000313" key="2">
    <source>
        <dbReference type="Proteomes" id="UP001302493"/>
    </source>
</evidence>
<dbReference type="EMBL" id="CP119180">
    <property type="protein sequence ID" value="WOB78889.1"/>
    <property type="molecule type" value="Genomic_DNA"/>
</dbReference>
<name>A0ACD4VLR2_9CAUL</name>
<keyword evidence="2" id="KW-1185">Reference proteome</keyword>
<protein>
    <submittedName>
        <fullName evidence="1">Uncharacterized protein</fullName>
    </submittedName>
</protein>
<sequence>MRVLSHRGYWRQAGEKNTVAAFERTLSFGFGTETDVRDRLGELVVSHDPASPQAMPWADLLKMFDGRGCPLAVNIKADGLSQLLAQSFADRNIDWFAFDMSGPETFRYAQAGLPFFTRHSDIEERPVCYAEAKGVWLDGFVSDWHDNDTVLRHLDAGKFVCIVSSELHGRSYEALWDRLSDIQDQTGRVMLCTDHPERAREYFGSD</sequence>
<evidence type="ECO:0000313" key="1">
    <source>
        <dbReference type="EMBL" id="WOB78889.1"/>
    </source>
</evidence>
<organism evidence="1 2">
    <name type="scientific">Brevundimonas nasdae</name>
    <dbReference type="NCBI Taxonomy" id="172043"/>
    <lineage>
        <taxon>Bacteria</taxon>
        <taxon>Pseudomonadati</taxon>
        <taxon>Pseudomonadota</taxon>
        <taxon>Alphaproteobacteria</taxon>
        <taxon>Caulobacterales</taxon>
        <taxon>Caulobacteraceae</taxon>
        <taxon>Brevundimonas</taxon>
    </lineage>
</organism>
<proteinExistence type="predicted"/>
<dbReference type="Proteomes" id="UP001302493">
    <property type="component" value="Chromosome"/>
</dbReference>
<reference evidence="1" key="1">
    <citation type="submission" date="2023-03" db="EMBL/GenBank/DDBJ databases">
        <title>Genome sequence of Brevundimonas nasdae SJTX8.</title>
        <authorList>
            <person name="Liang R."/>
        </authorList>
    </citation>
    <scope>NUCLEOTIDE SEQUENCE</scope>
    <source>
        <strain evidence="1">X8</strain>
    </source>
</reference>
<accession>A0ACD4VLR2</accession>
<gene>
    <name evidence="1" type="ORF">PZA08_01630</name>
</gene>